<sequence>MRGKSYFLMTIFSAYDRAAIKFHGVEADINFNIEDYEEDLKQMTNLTKEEFVHVLRRQELNDSRWDSDYEKLWKPPPNHGFLPCTKLTPNYTKISNMNAFFEDDEEEEAQQGIEDGMQISVPTDVEAKSKWDHDGISPGGICSWIAKGRRGELYVAFFNLSEQKTVISTKTSSLAEEGGIDVWEHAYYLQELNQESEISSPKELGSRYSGASNIAA</sequence>
<name>A0A444X1H2_ARAHY</name>
<reference evidence="1 2" key="1">
    <citation type="submission" date="2019-01" db="EMBL/GenBank/DDBJ databases">
        <title>Sequencing of cultivated peanut Arachis hypogaea provides insights into genome evolution and oil improvement.</title>
        <authorList>
            <person name="Chen X."/>
        </authorList>
    </citation>
    <scope>NUCLEOTIDE SEQUENCE [LARGE SCALE GENOMIC DNA]</scope>
    <source>
        <strain evidence="2">cv. Fuhuasheng</strain>
        <tissue evidence="1">Leaves</tissue>
    </source>
</reference>
<dbReference type="Proteomes" id="UP000289738">
    <property type="component" value="Chromosome B10"/>
</dbReference>
<dbReference type="GO" id="GO:0046872">
    <property type="term" value="F:metal ion binding"/>
    <property type="evidence" value="ECO:0007669"/>
    <property type="project" value="InterPro"/>
</dbReference>
<evidence type="ECO:0000313" key="1">
    <source>
        <dbReference type="EMBL" id="RYQ83453.1"/>
    </source>
</evidence>
<dbReference type="PANTHER" id="PTHR32467">
    <property type="entry name" value="AP2-LIKE ETHYLENE-RESPONSIVE TRANSCRIPTION FACTOR"/>
    <property type="match status" value="1"/>
</dbReference>
<dbReference type="PANTHER" id="PTHR32467:SF142">
    <property type="entry name" value="FLORAL HOMEOTIC PROTEIN APETALA 2"/>
    <property type="match status" value="1"/>
</dbReference>
<accession>A0A444X1H2</accession>
<keyword evidence="2" id="KW-1185">Reference proteome</keyword>
<dbReference type="InterPro" id="IPR013780">
    <property type="entry name" value="Glyco_hydro_b"/>
</dbReference>
<dbReference type="InterPro" id="IPR019833">
    <property type="entry name" value="Mn/Fe_SOD_BS"/>
</dbReference>
<organism evidence="1 2">
    <name type="scientific">Arachis hypogaea</name>
    <name type="common">Peanut</name>
    <dbReference type="NCBI Taxonomy" id="3818"/>
    <lineage>
        <taxon>Eukaryota</taxon>
        <taxon>Viridiplantae</taxon>
        <taxon>Streptophyta</taxon>
        <taxon>Embryophyta</taxon>
        <taxon>Tracheophyta</taxon>
        <taxon>Spermatophyta</taxon>
        <taxon>Magnoliopsida</taxon>
        <taxon>eudicotyledons</taxon>
        <taxon>Gunneridae</taxon>
        <taxon>Pentapetalae</taxon>
        <taxon>rosids</taxon>
        <taxon>fabids</taxon>
        <taxon>Fabales</taxon>
        <taxon>Fabaceae</taxon>
        <taxon>Papilionoideae</taxon>
        <taxon>50 kb inversion clade</taxon>
        <taxon>dalbergioids sensu lato</taxon>
        <taxon>Dalbergieae</taxon>
        <taxon>Pterocarpus clade</taxon>
        <taxon>Arachis</taxon>
    </lineage>
</organism>
<evidence type="ECO:0000313" key="2">
    <source>
        <dbReference type="Proteomes" id="UP000289738"/>
    </source>
</evidence>
<evidence type="ECO:0008006" key="3">
    <source>
        <dbReference type="Google" id="ProtNLM"/>
    </source>
</evidence>
<protein>
    <recommendedName>
        <fullName evidence="3">AP2/ERF domain-containing protein</fullName>
    </recommendedName>
</protein>
<dbReference type="Gene3D" id="2.60.40.1180">
    <property type="entry name" value="Golgi alpha-mannosidase II"/>
    <property type="match status" value="1"/>
</dbReference>
<gene>
    <name evidence="1" type="ORF">Ahy_B10g102138</name>
</gene>
<dbReference type="AlphaFoldDB" id="A0A444X1H2"/>
<dbReference type="GO" id="GO:0004784">
    <property type="term" value="F:superoxide dismutase activity"/>
    <property type="evidence" value="ECO:0007669"/>
    <property type="project" value="InterPro"/>
</dbReference>
<proteinExistence type="predicted"/>
<dbReference type="PROSITE" id="PS00088">
    <property type="entry name" value="SOD_MN"/>
    <property type="match status" value="1"/>
</dbReference>
<comment type="caution">
    <text evidence="1">The sequence shown here is derived from an EMBL/GenBank/DDBJ whole genome shotgun (WGS) entry which is preliminary data.</text>
</comment>
<dbReference type="EMBL" id="SDMP01000020">
    <property type="protein sequence ID" value="RYQ83453.1"/>
    <property type="molecule type" value="Genomic_DNA"/>
</dbReference>